<dbReference type="SUPFAM" id="SSF56112">
    <property type="entry name" value="Protein kinase-like (PK-like)"/>
    <property type="match status" value="1"/>
</dbReference>
<dbReference type="SUPFAM" id="SSF51110">
    <property type="entry name" value="alpha-D-mannose-specific plant lectins"/>
    <property type="match status" value="1"/>
</dbReference>
<organism evidence="17 18">
    <name type="scientific">Prunus persica</name>
    <name type="common">Peach</name>
    <name type="synonym">Amygdalus persica</name>
    <dbReference type="NCBI Taxonomy" id="3760"/>
    <lineage>
        <taxon>Eukaryota</taxon>
        <taxon>Viridiplantae</taxon>
        <taxon>Streptophyta</taxon>
        <taxon>Embryophyta</taxon>
        <taxon>Tracheophyta</taxon>
        <taxon>Spermatophyta</taxon>
        <taxon>Magnoliopsida</taxon>
        <taxon>eudicotyledons</taxon>
        <taxon>Gunneridae</taxon>
        <taxon>Pentapetalae</taxon>
        <taxon>rosids</taxon>
        <taxon>fabids</taxon>
        <taxon>Rosales</taxon>
        <taxon>Rosaceae</taxon>
        <taxon>Amygdaloideae</taxon>
        <taxon>Amygdaleae</taxon>
        <taxon>Prunus</taxon>
    </lineage>
</organism>
<dbReference type="InterPro" id="IPR000719">
    <property type="entry name" value="Prot_kinase_dom"/>
</dbReference>
<dbReference type="Pfam" id="PF01453">
    <property type="entry name" value="B_lectin"/>
    <property type="match status" value="1"/>
</dbReference>
<dbReference type="Gramene" id="ONI11929">
    <property type="protein sequence ID" value="ONI11929"/>
    <property type="gene ID" value="PRUPE_4G135400"/>
</dbReference>
<dbReference type="PROSITE" id="PS00108">
    <property type="entry name" value="PROTEIN_KINASE_ST"/>
    <property type="match status" value="1"/>
</dbReference>
<evidence type="ECO:0000256" key="12">
    <source>
        <dbReference type="ARBA" id="ARBA00047899"/>
    </source>
</evidence>
<feature type="signal peptide" evidence="14">
    <location>
        <begin position="1"/>
        <end position="22"/>
    </location>
</feature>
<dbReference type="GO" id="GO:0005886">
    <property type="term" value="C:plasma membrane"/>
    <property type="evidence" value="ECO:0000318"/>
    <property type="project" value="GO_Central"/>
</dbReference>
<keyword evidence="10" id="KW-1015">Disulfide bond</keyword>
<dbReference type="SMART" id="SM00108">
    <property type="entry name" value="B_lectin"/>
    <property type="match status" value="1"/>
</dbReference>
<comment type="catalytic activity">
    <reaction evidence="13">
        <text>L-seryl-[protein] + ATP = O-phospho-L-seryl-[protein] + ADP + H(+)</text>
        <dbReference type="Rhea" id="RHEA:17989"/>
        <dbReference type="Rhea" id="RHEA-COMP:9863"/>
        <dbReference type="Rhea" id="RHEA-COMP:11604"/>
        <dbReference type="ChEBI" id="CHEBI:15378"/>
        <dbReference type="ChEBI" id="CHEBI:29999"/>
        <dbReference type="ChEBI" id="CHEBI:30616"/>
        <dbReference type="ChEBI" id="CHEBI:83421"/>
        <dbReference type="ChEBI" id="CHEBI:456216"/>
        <dbReference type="EC" id="2.7.11.1"/>
    </reaction>
</comment>
<dbReference type="PANTHER" id="PTHR27002:SF1087">
    <property type="entry name" value="PROTEIN KINASE DOMAIN-CONTAINING PROTEIN"/>
    <property type="match status" value="1"/>
</dbReference>
<evidence type="ECO:0000256" key="1">
    <source>
        <dbReference type="ARBA" id="ARBA00004251"/>
    </source>
</evidence>
<feature type="domain" description="Bulb-type lectin" evidence="16">
    <location>
        <begin position="22"/>
        <end position="147"/>
    </location>
</feature>
<dbReference type="FunFam" id="1.10.510.10:FF:000060">
    <property type="entry name" value="G-type lectin S-receptor-like serine/threonine-protein kinase"/>
    <property type="match status" value="1"/>
</dbReference>
<dbReference type="Gene3D" id="1.10.510.10">
    <property type="entry name" value="Transferase(Phosphotransferase) domain 1"/>
    <property type="match status" value="1"/>
</dbReference>
<dbReference type="PROSITE" id="PS50011">
    <property type="entry name" value="PROTEIN_KINASE_DOM"/>
    <property type="match status" value="1"/>
</dbReference>
<comment type="catalytic activity">
    <reaction evidence="12">
        <text>L-threonyl-[protein] + ATP = O-phospho-L-threonyl-[protein] + ADP + H(+)</text>
        <dbReference type="Rhea" id="RHEA:46608"/>
        <dbReference type="Rhea" id="RHEA-COMP:11060"/>
        <dbReference type="Rhea" id="RHEA-COMP:11605"/>
        <dbReference type="ChEBI" id="CHEBI:15378"/>
        <dbReference type="ChEBI" id="CHEBI:30013"/>
        <dbReference type="ChEBI" id="CHEBI:30616"/>
        <dbReference type="ChEBI" id="CHEBI:61977"/>
        <dbReference type="ChEBI" id="CHEBI:456216"/>
        <dbReference type="EC" id="2.7.11.1"/>
    </reaction>
</comment>
<evidence type="ECO:0000256" key="14">
    <source>
        <dbReference type="SAM" id="SignalP"/>
    </source>
</evidence>
<dbReference type="PROSITE" id="PS50927">
    <property type="entry name" value="BULB_LECTIN"/>
    <property type="match status" value="1"/>
</dbReference>
<feature type="domain" description="Protein kinase" evidence="15">
    <location>
        <begin position="267"/>
        <end position="594"/>
    </location>
</feature>
<evidence type="ECO:0000259" key="16">
    <source>
        <dbReference type="PROSITE" id="PS50927"/>
    </source>
</evidence>
<dbReference type="eggNOG" id="ENOG502QTRQ">
    <property type="taxonomic scope" value="Eukaryota"/>
</dbReference>
<evidence type="ECO:0000256" key="6">
    <source>
        <dbReference type="ARBA" id="ARBA00022729"/>
    </source>
</evidence>
<dbReference type="GO" id="GO:0004674">
    <property type="term" value="F:protein serine/threonine kinase activity"/>
    <property type="evidence" value="ECO:0000318"/>
    <property type="project" value="GO_Central"/>
</dbReference>
<reference evidence="17 18" key="1">
    <citation type="journal article" date="2013" name="Nat. Genet.">
        <title>The high-quality draft genome of peach (Prunus persica) identifies unique patterns of genetic diversity, domestication and genome evolution.</title>
        <authorList>
            <consortium name="International Peach Genome Initiative"/>
            <person name="Verde I."/>
            <person name="Abbott A.G."/>
            <person name="Scalabrin S."/>
            <person name="Jung S."/>
            <person name="Shu S."/>
            <person name="Marroni F."/>
            <person name="Zhebentyayeva T."/>
            <person name="Dettori M.T."/>
            <person name="Grimwood J."/>
            <person name="Cattonaro F."/>
            <person name="Zuccolo A."/>
            <person name="Rossini L."/>
            <person name="Jenkins J."/>
            <person name="Vendramin E."/>
            <person name="Meisel L.A."/>
            <person name="Decroocq V."/>
            <person name="Sosinski B."/>
            <person name="Prochnik S."/>
            <person name="Mitros T."/>
            <person name="Policriti A."/>
            <person name="Cipriani G."/>
            <person name="Dondini L."/>
            <person name="Ficklin S."/>
            <person name="Goodstein D.M."/>
            <person name="Xuan P."/>
            <person name="Del Fabbro C."/>
            <person name="Aramini V."/>
            <person name="Copetti D."/>
            <person name="Gonzalez S."/>
            <person name="Horner D.S."/>
            <person name="Falchi R."/>
            <person name="Lucas S."/>
            <person name="Mica E."/>
            <person name="Maldonado J."/>
            <person name="Lazzari B."/>
            <person name="Bielenberg D."/>
            <person name="Pirona R."/>
            <person name="Miculan M."/>
            <person name="Barakat A."/>
            <person name="Testolin R."/>
            <person name="Stella A."/>
            <person name="Tartarini S."/>
            <person name="Tonutti P."/>
            <person name="Arus P."/>
            <person name="Orellana A."/>
            <person name="Wells C."/>
            <person name="Main D."/>
            <person name="Vizzotto G."/>
            <person name="Silva H."/>
            <person name="Salamini F."/>
            <person name="Schmutz J."/>
            <person name="Morgante M."/>
            <person name="Rokhsar D.S."/>
        </authorList>
    </citation>
    <scope>NUCLEOTIDE SEQUENCE [LARGE SCALE GENOMIC DNA]</scope>
    <source>
        <strain evidence="18">cv. Nemared</strain>
    </source>
</reference>
<keyword evidence="18" id="KW-1185">Reference proteome</keyword>
<evidence type="ECO:0000256" key="3">
    <source>
        <dbReference type="ARBA" id="ARBA00022475"/>
    </source>
</evidence>
<keyword evidence="3" id="KW-0472">Membrane</keyword>
<protein>
    <recommendedName>
        <fullName evidence="2">non-specific serine/threonine protein kinase</fullName>
        <ecNumber evidence="2">2.7.11.1</ecNumber>
    </recommendedName>
</protein>
<dbReference type="InterPro" id="IPR001480">
    <property type="entry name" value="Bulb-type_lectin_dom"/>
</dbReference>
<keyword evidence="11" id="KW-0325">Glycoprotein</keyword>
<gene>
    <name evidence="17" type="ORF">PRUPE_4G135400</name>
</gene>
<evidence type="ECO:0000256" key="10">
    <source>
        <dbReference type="ARBA" id="ARBA00023157"/>
    </source>
</evidence>
<dbReference type="GO" id="GO:0007165">
    <property type="term" value="P:signal transduction"/>
    <property type="evidence" value="ECO:0000318"/>
    <property type="project" value="GO_Central"/>
</dbReference>
<accession>A0A251PK42</accession>
<evidence type="ECO:0000256" key="7">
    <source>
        <dbReference type="ARBA" id="ARBA00022741"/>
    </source>
</evidence>
<proteinExistence type="predicted"/>
<dbReference type="Pfam" id="PF00069">
    <property type="entry name" value="Pkinase"/>
    <property type="match status" value="1"/>
</dbReference>
<dbReference type="AlphaFoldDB" id="A0A251PK42"/>
<comment type="subcellular location">
    <subcellularLocation>
        <location evidence="1">Cell membrane</location>
        <topology evidence="1">Single-pass type I membrane protein</topology>
    </subcellularLocation>
</comment>
<dbReference type="GO" id="GO:0005524">
    <property type="term" value="F:ATP binding"/>
    <property type="evidence" value="ECO:0007669"/>
    <property type="project" value="UniProtKB-KW"/>
</dbReference>
<evidence type="ECO:0000313" key="18">
    <source>
        <dbReference type="Proteomes" id="UP000006882"/>
    </source>
</evidence>
<dbReference type="InterPro" id="IPR036426">
    <property type="entry name" value="Bulb-type_lectin_dom_sf"/>
</dbReference>
<feature type="chain" id="PRO_5013146165" description="non-specific serine/threonine protein kinase" evidence="14">
    <location>
        <begin position="23"/>
        <end position="634"/>
    </location>
</feature>
<evidence type="ECO:0000256" key="2">
    <source>
        <dbReference type="ARBA" id="ARBA00012513"/>
    </source>
</evidence>
<dbReference type="InterPro" id="IPR008271">
    <property type="entry name" value="Ser/Thr_kinase_AS"/>
</dbReference>
<dbReference type="Proteomes" id="UP000006882">
    <property type="component" value="Chromosome G4"/>
</dbReference>
<name>A0A251PK42_PRUPE</name>
<dbReference type="PANTHER" id="PTHR27002">
    <property type="entry name" value="RECEPTOR-LIKE SERINE/THREONINE-PROTEIN KINASE SD1-8"/>
    <property type="match status" value="1"/>
</dbReference>
<dbReference type="SMART" id="SM00220">
    <property type="entry name" value="S_TKc"/>
    <property type="match status" value="1"/>
</dbReference>
<keyword evidence="5" id="KW-0808">Transferase</keyword>
<evidence type="ECO:0000256" key="9">
    <source>
        <dbReference type="ARBA" id="ARBA00022840"/>
    </source>
</evidence>
<dbReference type="EMBL" id="CM007654">
    <property type="protein sequence ID" value="ONI11929.1"/>
    <property type="molecule type" value="Genomic_DNA"/>
</dbReference>
<keyword evidence="7" id="KW-0547">Nucleotide-binding</keyword>
<keyword evidence="9" id="KW-0067">ATP-binding</keyword>
<sequence>MMISSIIFIIFASLWTCHDAASDTLKPGDTLNSSSSLVSASGKFSLYFYVYNDGSNNNSYLAILNKEAPNNVWIGNRDTPIVYPSSAVLTLDWNNTLKLTHQGGDPIVISSAPQTSNISTSVVATLLDSGNFILQEVNSTDGSTKQVWWQSFDYPFDTFLPGMKLGINHKSGHLWSMSSWATYNNPMPGPFTLDWDPNGHQLQIRRQGVLYWTSGVFTSSSKTFEFISAEESKLRYNFSVVSNDNEDYFTYTAVDHDQSDQEPQWVLTFMGRFHDGSFNFTQAENCDGYNTGGGCVRRDRPSDCMAKFNDEFELKNGYFKINNSSNSSRSPSWFGTSSSDCKATCWQNCDCLGFDVPLANGTSTGCRFWSVDCQFFEDLTASNSFVLSGHATPAKSPSAKKNDSIRGVLLDWKKRFNIIEGITQGLLYLHKYSRTRVIHRDLKASNILLDENMNPKISDFGMARIFSHDELEENTSRIVGTRGYMPPESVGGIVSVKSDVYGFGVLMLEIISGRKNNSFYNDDRALNLVGYAWELWKQGSGLELMDQMVGDSSHIEDQLLRCIHVGLLCVEEDAANRPTMSDVISMLTNENPPLALPTKPAFFVGRKLVEAGIGEKQNEITSVNDLSISNFDAR</sequence>
<evidence type="ECO:0000313" key="17">
    <source>
        <dbReference type="EMBL" id="ONI11929.1"/>
    </source>
</evidence>
<dbReference type="Gene3D" id="2.90.10.10">
    <property type="entry name" value="Bulb-type lectin domain"/>
    <property type="match status" value="1"/>
</dbReference>
<evidence type="ECO:0000256" key="8">
    <source>
        <dbReference type="ARBA" id="ARBA00022777"/>
    </source>
</evidence>
<keyword evidence="8" id="KW-0418">Kinase</keyword>
<evidence type="ECO:0000256" key="13">
    <source>
        <dbReference type="ARBA" id="ARBA00048679"/>
    </source>
</evidence>
<keyword evidence="3" id="KW-1003">Cell membrane</keyword>
<dbReference type="InterPro" id="IPR011009">
    <property type="entry name" value="Kinase-like_dom_sf"/>
</dbReference>
<evidence type="ECO:0000256" key="4">
    <source>
        <dbReference type="ARBA" id="ARBA00022527"/>
    </source>
</evidence>
<keyword evidence="4" id="KW-0723">Serine/threonine-protein kinase</keyword>
<dbReference type="EC" id="2.7.11.1" evidence="2"/>
<evidence type="ECO:0000259" key="15">
    <source>
        <dbReference type="PROSITE" id="PS50011"/>
    </source>
</evidence>
<keyword evidence="6 14" id="KW-0732">Signal</keyword>
<evidence type="ECO:0000256" key="11">
    <source>
        <dbReference type="ARBA" id="ARBA00023180"/>
    </source>
</evidence>
<evidence type="ECO:0000256" key="5">
    <source>
        <dbReference type="ARBA" id="ARBA00022679"/>
    </source>
</evidence>